<gene>
    <name evidence="2" type="ORF">Sango_2887000</name>
</gene>
<evidence type="ECO:0000313" key="2">
    <source>
        <dbReference type="EMBL" id="KAK4382279.1"/>
    </source>
</evidence>
<reference evidence="2" key="2">
    <citation type="journal article" date="2024" name="Plant">
        <title>Genomic evolution and insights into agronomic trait innovations of Sesamum species.</title>
        <authorList>
            <person name="Miao H."/>
            <person name="Wang L."/>
            <person name="Qu L."/>
            <person name="Liu H."/>
            <person name="Sun Y."/>
            <person name="Le M."/>
            <person name="Wang Q."/>
            <person name="Wei S."/>
            <person name="Zheng Y."/>
            <person name="Lin W."/>
            <person name="Duan Y."/>
            <person name="Cao H."/>
            <person name="Xiong S."/>
            <person name="Wang X."/>
            <person name="Wei L."/>
            <person name="Li C."/>
            <person name="Ma Q."/>
            <person name="Ju M."/>
            <person name="Zhao R."/>
            <person name="Li G."/>
            <person name="Mu C."/>
            <person name="Tian Q."/>
            <person name="Mei H."/>
            <person name="Zhang T."/>
            <person name="Gao T."/>
            <person name="Zhang H."/>
        </authorList>
    </citation>
    <scope>NUCLEOTIDE SEQUENCE</scope>
    <source>
        <strain evidence="2">K16</strain>
    </source>
</reference>
<dbReference type="AlphaFoldDB" id="A0AAE1T661"/>
<evidence type="ECO:0008006" key="4">
    <source>
        <dbReference type="Google" id="ProtNLM"/>
    </source>
</evidence>
<protein>
    <recommendedName>
        <fullName evidence="4">Reverse transcriptase domain-containing protein</fullName>
    </recommendedName>
</protein>
<keyword evidence="3" id="KW-1185">Reference proteome</keyword>
<feature type="signal peptide" evidence="1">
    <location>
        <begin position="1"/>
        <end position="19"/>
    </location>
</feature>
<feature type="chain" id="PRO_5042297758" description="Reverse transcriptase domain-containing protein" evidence="1">
    <location>
        <begin position="20"/>
        <end position="512"/>
    </location>
</feature>
<evidence type="ECO:0000256" key="1">
    <source>
        <dbReference type="SAM" id="SignalP"/>
    </source>
</evidence>
<name>A0AAE1T661_9LAMI</name>
<keyword evidence="1" id="KW-0732">Signal</keyword>
<reference evidence="2" key="1">
    <citation type="submission" date="2020-06" db="EMBL/GenBank/DDBJ databases">
        <authorList>
            <person name="Li T."/>
            <person name="Hu X."/>
            <person name="Zhang T."/>
            <person name="Song X."/>
            <person name="Zhang H."/>
            <person name="Dai N."/>
            <person name="Sheng W."/>
            <person name="Hou X."/>
            <person name="Wei L."/>
        </authorList>
    </citation>
    <scope>NUCLEOTIDE SEQUENCE</scope>
    <source>
        <strain evidence="2">K16</strain>
        <tissue evidence="2">Leaf</tissue>
    </source>
</reference>
<dbReference type="PANTHER" id="PTHR33116">
    <property type="entry name" value="REVERSE TRANSCRIPTASE ZINC-BINDING DOMAIN-CONTAINING PROTEIN-RELATED-RELATED"/>
    <property type="match status" value="1"/>
</dbReference>
<dbReference type="PANTHER" id="PTHR33116:SF78">
    <property type="entry name" value="OS12G0587133 PROTEIN"/>
    <property type="match status" value="1"/>
</dbReference>
<proteinExistence type="predicted"/>
<dbReference type="EMBL" id="JACGWL010000726">
    <property type="protein sequence ID" value="KAK4382279.1"/>
    <property type="molecule type" value="Genomic_DNA"/>
</dbReference>
<sequence>MMTLSMLIFLNIGSQFVHCRVLKHDMHEPIFLTVVYGANEVSARRELWQGLTELAVSVNLPWPLSLPMQGERFSWHNCSTDGRSLWKKLVRMFVNDAWLERWPNLFYTCLTPRTSDHSTLVLKGDSRDVQHPVFGTPMYSVTRKLKALKPVFRQQRRKKGDLAMNVKLTAGFLEIAQKLLQADRHNSLLLQLENCCRLVYLKATQLEHVMLRQRAKLQWVKGGDQCSKRGSLTSTIYALGPRHILTEEEAYALIRPVTVDDVKKAMFDIEEDKAPGPDGFSSGKLLKQVNATVLTLIPKNAFVPGRLISDNVLLAQELFSGYNQCRLPPRCALKVDLRKAYDTVEWDFLFTTLRLFGFPAVFIRWIEECVTCCPLFGGCEWWGAWIFCGGTRTQAGGSHVPADVQSVSLFRRGLDLFASLSGLHTNPQKSQLIISKATSGLRDSLLETLEFQEGHLPVRNLLQWLPESGLGVVCRPIEEGGQGIKRHLCPQPCADEQTPVGSHQAGSDIHLG</sequence>
<organism evidence="2 3">
    <name type="scientific">Sesamum angolense</name>
    <dbReference type="NCBI Taxonomy" id="2727404"/>
    <lineage>
        <taxon>Eukaryota</taxon>
        <taxon>Viridiplantae</taxon>
        <taxon>Streptophyta</taxon>
        <taxon>Embryophyta</taxon>
        <taxon>Tracheophyta</taxon>
        <taxon>Spermatophyta</taxon>
        <taxon>Magnoliopsida</taxon>
        <taxon>eudicotyledons</taxon>
        <taxon>Gunneridae</taxon>
        <taxon>Pentapetalae</taxon>
        <taxon>asterids</taxon>
        <taxon>lamiids</taxon>
        <taxon>Lamiales</taxon>
        <taxon>Pedaliaceae</taxon>
        <taxon>Sesamum</taxon>
    </lineage>
</organism>
<evidence type="ECO:0000313" key="3">
    <source>
        <dbReference type="Proteomes" id="UP001289374"/>
    </source>
</evidence>
<dbReference type="Proteomes" id="UP001289374">
    <property type="component" value="Unassembled WGS sequence"/>
</dbReference>
<accession>A0AAE1T661</accession>
<comment type="caution">
    <text evidence="2">The sequence shown here is derived from an EMBL/GenBank/DDBJ whole genome shotgun (WGS) entry which is preliminary data.</text>
</comment>